<dbReference type="EMBL" id="BART01000252">
    <property type="protein sequence ID" value="GAG68812.1"/>
    <property type="molecule type" value="Genomic_DNA"/>
</dbReference>
<evidence type="ECO:0008006" key="3">
    <source>
        <dbReference type="Google" id="ProtNLM"/>
    </source>
</evidence>
<proteinExistence type="predicted"/>
<dbReference type="GO" id="GO:0008289">
    <property type="term" value="F:lipid binding"/>
    <property type="evidence" value="ECO:0007669"/>
    <property type="project" value="UniProtKB-KW"/>
</dbReference>
<dbReference type="Gene3D" id="3.40.50.10170">
    <property type="match status" value="1"/>
</dbReference>
<dbReference type="AlphaFoldDB" id="X1AGA6"/>
<dbReference type="PROSITE" id="PS51482">
    <property type="entry name" value="DEGV"/>
    <property type="match status" value="1"/>
</dbReference>
<dbReference type="PANTHER" id="PTHR33434:SF2">
    <property type="entry name" value="FATTY ACID-BINDING PROTEIN TM_1468"/>
    <property type="match status" value="1"/>
</dbReference>
<accession>X1AGA6</accession>
<dbReference type="Gene3D" id="3.30.1180.10">
    <property type="match status" value="1"/>
</dbReference>
<evidence type="ECO:0000313" key="2">
    <source>
        <dbReference type="EMBL" id="GAG68812.1"/>
    </source>
</evidence>
<dbReference type="SUPFAM" id="SSF82549">
    <property type="entry name" value="DAK1/DegV-like"/>
    <property type="match status" value="1"/>
</dbReference>
<evidence type="ECO:0000256" key="1">
    <source>
        <dbReference type="ARBA" id="ARBA00023121"/>
    </source>
</evidence>
<dbReference type="NCBIfam" id="TIGR00762">
    <property type="entry name" value="DegV"/>
    <property type="match status" value="1"/>
</dbReference>
<name>X1AGA6_9ZZZZ</name>
<dbReference type="InterPro" id="IPR043168">
    <property type="entry name" value="DegV_C"/>
</dbReference>
<sequence>MADTIKIVTDSTADLTSEICKKFDIGVVPYYLNYKGKSYKDRLDMKINEYYERLEKMDIPTTSIPSIGDVLQIYNKVAKKGVKIISLHVSSKLSGLLNVANNARNALKNMEIHIFDSLTASGGLGLQVIAAARFAKEGKSLKKILEKLKTIRDKMETFAILDTLEYLKRGGRIGSVEEFFGSILNIKPILKVIDGELKPFSKTRSVSKAMDKVLENIKEKIKKNKQIEVVVMHTNAIKRADELKRKLLENFNCREIITLLAGPAIATHIGPGGVGISYYPISDDD</sequence>
<dbReference type="InterPro" id="IPR050270">
    <property type="entry name" value="DegV_domain_contain"/>
</dbReference>
<protein>
    <recommendedName>
        <fullName evidence="3">DegV family protein</fullName>
    </recommendedName>
</protein>
<reference evidence="2" key="1">
    <citation type="journal article" date="2014" name="Front. Microbiol.">
        <title>High frequency of phylogenetically diverse reductive dehalogenase-homologous genes in deep subseafloor sedimentary metagenomes.</title>
        <authorList>
            <person name="Kawai M."/>
            <person name="Futagami T."/>
            <person name="Toyoda A."/>
            <person name="Takaki Y."/>
            <person name="Nishi S."/>
            <person name="Hori S."/>
            <person name="Arai W."/>
            <person name="Tsubouchi T."/>
            <person name="Morono Y."/>
            <person name="Uchiyama I."/>
            <person name="Ito T."/>
            <person name="Fujiyama A."/>
            <person name="Inagaki F."/>
            <person name="Takami H."/>
        </authorList>
    </citation>
    <scope>NUCLEOTIDE SEQUENCE</scope>
    <source>
        <strain evidence="2">Expedition CK06-06</strain>
    </source>
</reference>
<dbReference type="Pfam" id="PF02645">
    <property type="entry name" value="DegV"/>
    <property type="match status" value="1"/>
</dbReference>
<organism evidence="2">
    <name type="scientific">marine sediment metagenome</name>
    <dbReference type="NCBI Taxonomy" id="412755"/>
    <lineage>
        <taxon>unclassified sequences</taxon>
        <taxon>metagenomes</taxon>
        <taxon>ecological metagenomes</taxon>
    </lineage>
</organism>
<keyword evidence="1" id="KW-0446">Lipid-binding</keyword>
<comment type="caution">
    <text evidence="2">The sequence shown here is derived from an EMBL/GenBank/DDBJ whole genome shotgun (WGS) entry which is preliminary data.</text>
</comment>
<dbReference type="InterPro" id="IPR003797">
    <property type="entry name" value="DegV"/>
</dbReference>
<dbReference type="PANTHER" id="PTHR33434">
    <property type="entry name" value="DEGV DOMAIN-CONTAINING PROTEIN DR_1986-RELATED"/>
    <property type="match status" value="1"/>
</dbReference>
<gene>
    <name evidence="2" type="ORF">S01H4_01394</name>
</gene>